<protein>
    <submittedName>
        <fullName evidence="3">YdcF family protein</fullName>
    </submittedName>
</protein>
<dbReference type="InterPro" id="IPR051599">
    <property type="entry name" value="Cell_Envelope_Assoc"/>
</dbReference>
<dbReference type="Gene3D" id="3.40.50.620">
    <property type="entry name" value="HUPs"/>
    <property type="match status" value="1"/>
</dbReference>
<accession>A0A507ZWM4</accession>
<evidence type="ECO:0000313" key="3">
    <source>
        <dbReference type="EMBL" id="TQD41919.1"/>
    </source>
</evidence>
<dbReference type="Proteomes" id="UP000319010">
    <property type="component" value="Unassembled WGS sequence"/>
</dbReference>
<dbReference type="GO" id="GO:0005886">
    <property type="term" value="C:plasma membrane"/>
    <property type="evidence" value="ECO:0007669"/>
    <property type="project" value="TreeGrafter"/>
</dbReference>
<feature type="transmembrane region" description="Helical" evidence="1">
    <location>
        <begin position="68"/>
        <end position="90"/>
    </location>
</feature>
<evidence type="ECO:0000256" key="1">
    <source>
        <dbReference type="SAM" id="Phobius"/>
    </source>
</evidence>
<evidence type="ECO:0000313" key="4">
    <source>
        <dbReference type="Proteomes" id="UP000319010"/>
    </source>
</evidence>
<feature type="transmembrane region" description="Helical" evidence="1">
    <location>
        <begin position="128"/>
        <end position="151"/>
    </location>
</feature>
<dbReference type="RefSeq" id="WP_141424893.1">
    <property type="nucleotide sequence ID" value="NZ_JASPFB010000013.1"/>
</dbReference>
<dbReference type="GO" id="GO:0043164">
    <property type="term" value="P:Gram-negative-bacterium-type cell wall biogenesis"/>
    <property type="evidence" value="ECO:0007669"/>
    <property type="project" value="TreeGrafter"/>
</dbReference>
<evidence type="ECO:0000259" key="2">
    <source>
        <dbReference type="Pfam" id="PF02698"/>
    </source>
</evidence>
<feature type="transmembrane region" description="Helical" evidence="1">
    <location>
        <begin position="102"/>
        <end position="122"/>
    </location>
</feature>
<dbReference type="InterPro" id="IPR003848">
    <property type="entry name" value="DUF218"/>
</dbReference>
<feature type="domain" description="DUF218" evidence="2">
    <location>
        <begin position="170"/>
        <end position="319"/>
    </location>
</feature>
<dbReference type="InterPro" id="IPR014729">
    <property type="entry name" value="Rossmann-like_a/b/a_fold"/>
</dbReference>
<keyword evidence="1" id="KW-0812">Transmembrane</keyword>
<dbReference type="PANTHER" id="PTHR30336:SF4">
    <property type="entry name" value="ENVELOPE BIOGENESIS FACTOR ELYC"/>
    <property type="match status" value="1"/>
</dbReference>
<feature type="transmembrane region" description="Helical" evidence="1">
    <location>
        <begin position="328"/>
        <end position="349"/>
    </location>
</feature>
<keyword evidence="1" id="KW-0472">Membrane</keyword>
<dbReference type="CDD" id="cd06259">
    <property type="entry name" value="YdcF-like"/>
    <property type="match status" value="1"/>
</dbReference>
<keyword evidence="1" id="KW-1133">Transmembrane helix</keyword>
<dbReference type="AlphaFoldDB" id="A0A507ZWM4"/>
<organism evidence="3 4">
    <name type="scientific">Actinomyces johnsonii</name>
    <dbReference type="NCBI Taxonomy" id="544581"/>
    <lineage>
        <taxon>Bacteria</taxon>
        <taxon>Bacillati</taxon>
        <taxon>Actinomycetota</taxon>
        <taxon>Actinomycetes</taxon>
        <taxon>Actinomycetales</taxon>
        <taxon>Actinomycetaceae</taxon>
        <taxon>Actinomyces</taxon>
    </lineage>
</organism>
<feature type="transmembrane region" description="Helical" evidence="1">
    <location>
        <begin position="38"/>
        <end position="62"/>
    </location>
</feature>
<feature type="transmembrane region" description="Helical" evidence="1">
    <location>
        <begin position="6"/>
        <end position="26"/>
    </location>
</feature>
<comment type="caution">
    <text evidence="3">The sequence shown here is derived from an EMBL/GenBank/DDBJ whole genome shotgun (WGS) entry which is preliminary data.</text>
</comment>
<name>A0A507ZWM4_9ACTO</name>
<gene>
    <name evidence="3" type="ORF">FK256_11825</name>
</gene>
<dbReference type="EMBL" id="VICB01000020">
    <property type="protein sequence ID" value="TQD41919.1"/>
    <property type="molecule type" value="Genomic_DNA"/>
</dbReference>
<dbReference type="GO" id="GO:0000270">
    <property type="term" value="P:peptidoglycan metabolic process"/>
    <property type="evidence" value="ECO:0007669"/>
    <property type="project" value="TreeGrafter"/>
</dbReference>
<sequence>MSILWLLSTPLVYIAALALWWGLLKLSRRRDDRRLRNGLLLLLLTGSAINALLYLASLIPALSIPVGLGTVAFTLLIALMPFLLMFNGVVLIRREGRRLSNLLCLAAGLGLIATPMAAAALVATANPWSLLAAALMFCACAYLGVFLLIFLSQTVVQRIWGGRRAMPHPDVVVVHGAGLINGQVGPLLGSRVKGGIDAWRDEDALRPGVPLLVMSGGQGPDEPISEARAMADYAIARDIPAERILLEDRSTTTRQNIAYTRDLLAERGMADPQVLLVTSSFHAVRTAILASDMGVPWAVAPARTAWFYIVNAWLREYVAVLTYRRRPAAVCAGFAGVFAALYALLVLGAQTRLIG</sequence>
<dbReference type="PANTHER" id="PTHR30336">
    <property type="entry name" value="INNER MEMBRANE PROTEIN, PROBABLE PERMEASE"/>
    <property type="match status" value="1"/>
</dbReference>
<dbReference type="Pfam" id="PF02698">
    <property type="entry name" value="DUF218"/>
    <property type="match status" value="1"/>
</dbReference>
<proteinExistence type="predicted"/>
<reference evidence="3 4" key="1">
    <citation type="submission" date="2019-06" db="EMBL/GenBank/DDBJ databases">
        <title>Draft genome sequence of Actinomyces johnsonii CCUG 34287T.</title>
        <authorList>
            <person name="Salva-Serra F."/>
            <person name="Cardew S."/>
            <person name="Moore E."/>
        </authorList>
    </citation>
    <scope>NUCLEOTIDE SEQUENCE [LARGE SCALE GENOMIC DNA]</scope>
    <source>
        <strain evidence="3 4">CCUG 34287</strain>
    </source>
</reference>